<evidence type="ECO:0000313" key="7">
    <source>
        <dbReference type="Proteomes" id="UP000050525"/>
    </source>
</evidence>
<reference evidence="6 7" key="1">
    <citation type="journal article" date="2012" name="Genome Biol.">
        <title>Sequencing three crocodilian genomes to illuminate the evolution of archosaurs and amniotes.</title>
        <authorList>
            <person name="St John J.A."/>
            <person name="Braun E.L."/>
            <person name="Isberg S.R."/>
            <person name="Miles L.G."/>
            <person name="Chong A.Y."/>
            <person name="Gongora J."/>
            <person name="Dalzell P."/>
            <person name="Moran C."/>
            <person name="Bed'hom B."/>
            <person name="Abzhanov A."/>
            <person name="Burgess S.C."/>
            <person name="Cooksey A.M."/>
            <person name="Castoe T.A."/>
            <person name="Crawford N.G."/>
            <person name="Densmore L.D."/>
            <person name="Drew J.C."/>
            <person name="Edwards S.V."/>
            <person name="Faircloth B.C."/>
            <person name="Fujita M.K."/>
            <person name="Greenwold M.J."/>
            <person name="Hoffmann F.G."/>
            <person name="Howard J.M."/>
            <person name="Iguchi T."/>
            <person name="Janes D.E."/>
            <person name="Khan S.Y."/>
            <person name="Kohno S."/>
            <person name="de Koning A.J."/>
            <person name="Lance S.L."/>
            <person name="McCarthy F.M."/>
            <person name="McCormack J.E."/>
            <person name="Merchant M.E."/>
            <person name="Peterson D.G."/>
            <person name="Pollock D.D."/>
            <person name="Pourmand N."/>
            <person name="Raney B.J."/>
            <person name="Roessler K.A."/>
            <person name="Sanford J.R."/>
            <person name="Sawyer R.H."/>
            <person name="Schmidt C.J."/>
            <person name="Triplett E.W."/>
            <person name="Tuberville T.D."/>
            <person name="Venegas-Anaya M."/>
            <person name="Howard J.T."/>
            <person name="Jarvis E.D."/>
            <person name="Guillette L.J.Jr."/>
            <person name="Glenn T.C."/>
            <person name="Green R.E."/>
            <person name="Ray D.A."/>
        </authorList>
    </citation>
    <scope>NUCLEOTIDE SEQUENCE [LARGE SCALE GENOMIC DNA]</scope>
    <source>
        <strain evidence="6">KSC_2009_1</strain>
    </source>
</reference>
<keyword evidence="4" id="KW-0496">Mitochondrion</keyword>
<keyword evidence="3" id="KW-1133">Transmembrane helix</keyword>
<evidence type="ECO:0000256" key="5">
    <source>
        <dbReference type="ARBA" id="ARBA00023136"/>
    </source>
</evidence>
<gene>
    <name evidence="6" type="ORF">Y1Q_0020672</name>
</gene>
<evidence type="ECO:0000313" key="6">
    <source>
        <dbReference type="EMBL" id="KYO17637.1"/>
    </source>
</evidence>
<keyword evidence="2" id="KW-0812">Transmembrane</keyword>
<dbReference type="GO" id="GO:0032981">
    <property type="term" value="P:mitochondrial respiratory chain complex I assembly"/>
    <property type="evidence" value="ECO:0007669"/>
    <property type="project" value="TreeGrafter"/>
</dbReference>
<dbReference type="Pfam" id="PF07114">
    <property type="entry name" value="TMEM126"/>
    <property type="match status" value="1"/>
</dbReference>
<dbReference type="AlphaFoldDB" id="A0A151LZE1"/>
<organism evidence="6 7">
    <name type="scientific">Alligator mississippiensis</name>
    <name type="common">American alligator</name>
    <dbReference type="NCBI Taxonomy" id="8496"/>
    <lineage>
        <taxon>Eukaryota</taxon>
        <taxon>Metazoa</taxon>
        <taxon>Chordata</taxon>
        <taxon>Craniata</taxon>
        <taxon>Vertebrata</taxon>
        <taxon>Euteleostomi</taxon>
        <taxon>Archelosauria</taxon>
        <taxon>Archosauria</taxon>
        <taxon>Crocodylia</taxon>
        <taxon>Alligatoridae</taxon>
        <taxon>Alligatorinae</taxon>
        <taxon>Alligator</taxon>
    </lineage>
</organism>
<dbReference type="PANTHER" id="PTHR16296:SF2">
    <property type="entry name" value="TRANSMEMBRANE PROTEIN 126A"/>
    <property type="match status" value="1"/>
</dbReference>
<dbReference type="InterPro" id="IPR009801">
    <property type="entry name" value="TMEM126"/>
</dbReference>
<evidence type="ECO:0000256" key="3">
    <source>
        <dbReference type="ARBA" id="ARBA00022989"/>
    </source>
</evidence>
<keyword evidence="5" id="KW-0472">Membrane</keyword>
<accession>A0A151LZE1</accession>
<dbReference type="STRING" id="8496.A0A151LZE1"/>
<sequence>MTPGKPPEVVSPLEKIEAETAKVLQELFEQLPEEDQTFLQRGSIFLGLNASVCGLIANSSFRKILNISQARIVSTLPTIVIPLTATYVACSSFIVHPVLTGKLVAQSYHGHCCDVSCIKLLTVVSEFAA</sequence>
<dbReference type="PANTHER" id="PTHR16296">
    <property type="entry name" value="UNCHARACTERIZED HYPOTHALAMUS PROTEIN HT007"/>
    <property type="match status" value="1"/>
</dbReference>
<dbReference type="GO" id="GO:0031966">
    <property type="term" value="C:mitochondrial membrane"/>
    <property type="evidence" value="ECO:0007669"/>
    <property type="project" value="UniProtKB-SubCell"/>
</dbReference>
<name>A0A151LZE1_ALLMI</name>
<protein>
    <submittedName>
        <fullName evidence="6">Uncharacterized protein</fullName>
    </submittedName>
</protein>
<comment type="caution">
    <text evidence="6">The sequence shown here is derived from an EMBL/GenBank/DDBJ whole genome shotgun (WGS) entry which is preliminary data.</text>
</comment>
<evidence type="ECO:0000256" key="2">
    <source>
        <dbReference type="ARBA" id="ARBA00022692"/>
    </source>
</evidence>
<comment type="subcellular location">
    <subcellularLocation>
        <location evidence="1">Mitochondrion membrane</location>
        <topology evidence="1">Multi-pass membrane protein</topology>
    </subcellularLocation>
</comment>
<proteinExistence type="predicted"/>
<evidence type="ECO:0000256" key="4">
    <source>
        <dbReference type="ARBA" id="ARBA00023128"/>
    </source>
</evidence>
<dbReference type="EMBL" id="AKHW03006896">
    <property type="protein sequence ID" value="KYO17637.1"/>
    <property type="molecule type" value="Genomic_DNA"/>
</dbReference>
<keyword evidence="7" id="KW-1185">Reference proteome</keyword>
<dbReference type="Proteomes" id="UP000050525">
    <property type="component" value="Unassembled WGS sequence"/>
</dbReference>
<evidence type="ECO:0000256" key="1">
    <source>
        <dbReference type="ARBA" id="ARBA00004225"/>
    </source>
</evidence>